<organism evidence="1">
    <name type="scientific">Enterocloster bolteae</name>
    <dbReference type="NCBI Taxonomy" id="208479"/>
    <lineage>
        <taxon>Bacteria</taxon>
        <taxon>Bacillati</taxon>
        <taxon>Bacillota</taxon>
        <taxon>Clostridia</taxon>
        <taxon>Lachnospirales</taxon>
        <taxon>Lachnospiraceae</taxon>
        <taxon>Enterocloster</taxon>
    </lineage>
</organism>
<dbReference type="AlphaFoldDB" id="A0A6N2RZT4"/>
<dbReference type="EMBL" id="CACRTF010000006">
    <property type="protein sequence ID" value="VYS86432.1"/>
    <property type="molecule type" value="Genomic_DNA"/>
</dbReference>
<dbReference type="GeneID" id="23115285"/>
<gene>
    <name evidence="1" type="ORF">CBLFYP116_00951</name>
</gene>
<reference evidence="1" key="1">
    <citation type="submission" date="2019-11" db="EMBL/GenBank/DDBJ databases">
        <authorList>
            <person name="Feng L."/>
        </authorList>
    </citation>
    <scope>NUCLEOTIDE SEQUENCE</scope>
    <source>
        <strain evidence="1">CbolteaeLFYP116</strain>
    </source>
</reference>
<evidence type="ECO:0000313" key="1">
    <source>
        <dbReference type="EMBL" id="VYS86432.1"/>
    </source>
</evidence>
<proteinExistence type="predicted"/>
<dbReference type="RefSeq" id="WP_002577047.1">
    <property type="nucleotide sequence ID" value="NZ_BAABZS010000001.1"/>
</dbReference>
<accession>A0A6N2RZT4</accession>
<sequence length="401" mass="44251">MKRISYENLESEGYLLKEDAKSIEAYAGKHSVMVSFRNAGSATLNQLKKGAAAKGHDILDKTIKSKTLGLKTDAGLADLNTALLSAMEADASTASTLDAWNLLGGFVASWKGNVPVGLYLSRLGCSEIKKKFPGQCTVITDSKGMKHDVLLLKGSMPVIHKVLENDKDTFPRFFYTGDYDMHDLALTIGAGRSIVPSESPEELRIISEMNHAIFNALKSDTSEPYNIIRYNSMNVTINKEKRDDQEYQVIRHGAQVSYLAHMLAVEKSEAIIYTVADKTHNEEIAVYSKTGGWELLDPVTELNSWYEKNGVKLKITWKDDVKQKETIARGIANQIYREIQAAGKNKVSHNWLVNAIQVCIKADKSVVDDITALTIETLAGNTSGAVLRKTADGYERTVPMA</sequence>
<protein>
    <submittedName>
        <fullName evidence="1">Uncharacterized protein</fullName>
    </submittedName>
</protein>
<name>A0A6N2RZT4_9FIRM</name>